<evidence type="ECO:0000313" key="1">
    <source>
        <dbReference type="EMBL" id="KAL3273240.1"/>
    </source>
</evidence>
<gene>
    <name evidence="1" type="ORF">HHI36_014694</name>
</gene>
<sequence length="150" mass="17226">MEVRQKTAETRNLIRYKKKQSFESFCGNISFTSSHRAWEIVKKFSAGTPIRFQNPSDQCCLNILDTLSLPAPTEREHAINEIASEVFTYREMDISINSKKESAPGLDNMGYIFFKKLPPSAKYLLLDFINMLLNQVNLPSLLITSDYTYT</sequence>
<dbReference type="Proteomes" id="UP001516400">
    <property type="component" value="Unassembled WGS sequence"/>
</dbReference>
<evidence type="ECO:0000313" key="2">
    <source>
        <dbReference type="Proteomes" id="UP001516400"/>
    </source>
</evidence>
<keyword evidence="2" id="KW-1185">Reference proteome</keyword>
<proteinExistence type="predicted"/>
<comment type="caution">
    <text evidence="1">The sequence shown here is derived from an EMBL/GenBank/DDBJ whole genome shotgun (WGS) entry which is preliminary data.</text>
</comment>
<name>A0ABD2N3C3_9CUCU</name>
<reference evidence="1 2" key="1">
    <citation type="journal article" date="2021" name="BMC Biol.">
        <title>Horizontally acquired antibacterial genes associated with adaptive radiation of ladybird beetles.</title>
        <authorList>
            <person name="Li H.S."/>
            <person name="Tang X.F."/>
            <person name="Huang Y.H."/>
            <person name="Xu Z.Y."/>
            <person name="Chen M.L."/>
            <person name="Du X.Y."/>
            <person name="Qiu B.Y."/>
            <person name="Chen P.T."/>
            <person name="Zhang W."/>
            <person name="Slipinski A."/>
            <person name="Escalona H.E."/>
            <person name="Waterhouse R.M."/>
            <person name="Zwick A."/>
            <person name="Pang H."/>
        </authorList>
    </citation>
    <scope>NUCLEOTIDE SEQUENCE [LARGE SCALE GENOMIC DNA]</scope>
    <source>
        <strain evidence="1">SYSU2018</strain>
    </source>
</reference>
<protein>
    <submittedName>
        <fullName evidence="1">Uncharacterized protein</fullName>
    </submittedName>
</protein>
<accession>A0ABD2N3C3</accession>
<dbReference type="AlphaFoldDB" id="A0ABD2N3C3"/>
<dbReference type="EMBL" id="JABFTP020000062">
    <property type="protein sequence ID" value="KAL3273240.1"/>
    <property type="molecule type" value="Genomic_DNA"/>
</dbReference>
<organism evidence="1 2">
    <name type="scientific">Cryptolaemus montrouzieri</name>
    <dbReference type="NCBI Taxonomy" id="559131"/>
    <lineage>
        <taxon>Eukaryota</taxon>
        <taxon>Metazoa</taxon>
        <taxon>Ecdysozoa</taxon>
        <taxon>Arthropoda</taxon>
        <taxon>Hexapoda</taxon>
        <taxon>Insecta</taxon>
        <taxon>Pterygota</taxon>
        <taxon>Neoptera</taxon>
        <taxon>Endopterygota</taxon>
        <taxon>Coleoptera</taxon>
        <taxon>Polyphaga</taxon>
        <taxon>Cucujiformia</taxon>
        <taxon>Coccinelloidea</taxon>
        <taxon>Coccinellidae</taxon>
        <taxon>Scymninae</taxon>
        <taxon>Scymnini</taxon>
        <taxon>Cryptolaemus</taxon>
    </lineage>
</organism>